<evidence type="ECO:0000259" key="8">
    <source>
        <dbReference type="PROSITE" id="PS50845"/>
    </source>
</evidence>
<dbReference type="GO" id="GO:0030424">
    <property type="term" value="C:axon"/>
    <property type="evidence" value="ECO:0007669"/>
    <property type="project" value="TreeGrafter"/>
</dbReference>
<dbReference type="Pfam" id="PF02453">
    <property type="entry name" value="Reticulon"/>
    <property type="match status" value="1"/>
</dbReference>
<feature type="transmembrane region" description="Helical" evidence="6">
    <location>
        <begin position="630"/>
        <end position="646"/>
    </location>
</feature>
<evidence type="ECO:0000256" key="6">
    <source>
        <dbReference type="RuleBase" id="RU363132"/>
    </source>
</evidence>
<gene>
    <name evidence="9" type="primary">RTN3</name>
    <name evidence="9" type="ORF">T10_2234</name>
</gene>
<comment type="caution">
    <text evidence="9">The sequence shown here is derived from an EMBL/GenBank/DDBJ whole genome shotgun (WGS) entry which is preliminary data.</text>
</comment>
<dbReference type="GO" id="GO:0005789">
    <property type="term" value="C:endoplasmic reticulum membrane"/>
    <property type="evidence" value="ECO:0007669"/>
    <property type="project" value="UniProtKB-SubCell"/>
</dbReference>
<evidence type="ECO:0000313" key="9">
    <source>
        <dbReference type="EMBL" id="KRZ76725.1"/>
    </source>
</evidence>
<evidence type="ECO:0000256" key="5">
    <source>
        <dbReference type="ARBA" id="ARBA00023136"/>
    </source>
</evidence>
<proteinExistence type="predicted"/>
<keyword evidence="5 6" id="KW-0472">Membrane</keyword>
<keyword evidence="4 6" id="KW-1133">Transmembrane helix</keyword>
<sequence length="749" mass="84819">MYLIIKGIVKKRREKMFSKRRSKLTLSPMQMPINKCVNSDYSFRHHRNASDEIASPTEKTMISTKEQDNEASNAHPETDNKENNLMQAVNGLITEIARELSDNKDNNTAIDEHPKTDKDSTPPDNKLPKEDNQNPEKEKSETSPAGKDKEKEKDKDTNANRELKPTPDSDQEEEEGETFTVKYITHLTSDTGPVEKDFMLGDSGSSEQNKGRTSSSSNDTDQEYEKFDDLVNLCSGKIAYDSVPSVEANSLKLKPDNLLPTLVGQKEEIVSPDEFEKLETGDVKSKNLVEELKSQQEGTQLFTDAEVKLIETEKPLLNIQQEADLFDLKNAENFEKFFPEKSDSKNNEDLSKEKNTIQQSSDVQSPLVNFLEENVGFVVDKENKLQSSLFDELEHASQIIGATEEKFQNKISDNSEVDEFLFPASEVSNVNREVRVEEQKKHHLEKHDQQDDSTCSQPTLHRLDKMMLSDDENKGKVYQPVLDQHARPWLSRNYVDPAGEQLLYYELQLCVIDIFELVVYDLLRWKNPKVTGVTVALIVMAFIFVSQTSMVALLAYCGLAGFAILFGMEGLKAVSSRIGRPVASVNLTNNLFDGQKLPRERIHAQVDVALEELTKALIWIRSAILVERKNASLMLFVMLFVLTYIGHWFSAFGMLCISVVLAFSLPYILHNYNSEISAYGSLAKTQVEQIVRTVDEKLPFLGLSKNNCYTHVYDTSEIARQVGRATAIHSAVFCYLLLLSERTRYCSNP</sequence>
<evidence type="ECO:0000256" key="7">
    <source>
        <dbReference type="SAM" id="MobiDB-lite"/>
    </source>
</evidence>
<dbReference type="PROSITE" id="PS50845">
    <property type="entry name" value="RETICULON"/>
    <property type="match status" value="1"/>
</dbReference>
<dbReference type="InterPro" id="IPR003388">
    <property type="entry name" value="Reticulon"/>
</dbReference>
<feature type="transmembrane region" description="Helical" evidence="6">
    <location>
        <begin position="553"/>
        <end position="571"/>
    </location>
</feature>
<feature type="region of interest" description="Disordered" evidence="7">
    <location>
        <begin position="47"/>
        <end position="84"/>
    </location>
</feature>
<keyword evidence="10" id="KW-1185">Reference proteome</keyword>
<dbReference type="EMBL" id="JYDO01000025">
    <property type="protein sequence ID" value="KRZ76725.1"/>
    <property type="molecule type" value="Genomic_DNA"/>
</dbReference>
<accession>A0A0V1MYU6</accession>
<feature type="region of interest" description="Disordered" evidence="7">
    <location>
        <begin position="100"/>
        <end position="224"/>
    </location>
</feature>
<keyword evidence="2 6" id="KW-0812">Transmembrane</keyword>
<dbReference type="OrthoDB" id="567788at2759"/>
<feature type="region of interest" description="Disordered" evidence="7">
    <location>
        <begin position="338"/>
        <end position="363"/>
    </location>
</feature>
<feature type="domain" description="Reticulon" evidence="8">
    <location>
        <begin position="519"/>
        <end position="726"/>
    </location>
</feature>
<dbReference type="Proteomes" id="UP000054843">
    <property type="component" value="Unassembled WGS sequence"/>
</dbReference>
<reference evidence="9 10" key="1">
    <citation type="submission" date="2015-01" db="EMBL/GenBank/DDBJ databases">
        <title>Evolution of Trichinella species and genotypes.</title>
        <authorList>
            <person name="Korhonen P.K."/>
            <person name="Edoardo P."/>
            <person name="Giuseppe L.R."/>
            <person name="Gasser R.B."/>
        </authorList>
    </citation>
    <scope>NUCLEOTIDE SEQUENCE [LARGE SCALE GENOMIC DNA]</scope>
    <source>
        <strain evidence="9">ISS1980</strain>
    </source>
</reference>
<organism evidence="9 10">
    <name type="scientific">Trichinella papuae</name>
    <dbReference type="NCBI Taxonomy" id="268474"/>
    <lineage>
        <taxon>Eukaryota</taxon>
        <taxon>Metazoa</taxon>
        <taxon>Ecdysozoa</taxon>
        <taxon>Nematoda</taxon>
        <taxon>Enoplea</taxon>
        <taxon>Dorylaimia</taxon>
        <taxon>Trichinellida</taxon>
        <taxon>Trichinellidae</taxon>
        <taxon>Trichinella</taxon>
    </lineage>
</organism>
<evidence type="ECO:0000313" key="10">
    <source>
        <dbReference type="Proteomes" id="UP000054843"/>
    </source>
</evidence>
<evidence type="ECO:0000256" key="4">
    <source>
        <dbReference type="ARBA" id="ARBA00022989"/>
    </source>
</evidence>
<comment type="subcellular location">
    <subcellularLocation>
        <location evidence="1 6">Endoplasmic reticulum membrane</location>
        <topology evidence="1 6">Multi-pass membrane protein</topology>
    </subcellularLocation>
</comment>
<dbReference type="AlphaFoldDB" id="A0A0V1MYU6"/>
<evidence type="ECO:0000256" key="1">
    <source>
        <dbReference type="ARBA" id="ARBA00004477"/>
    </source>
</evidence>
<protein>
    <recommendedName>
        <fullName evidence="6">Reticulon-like protein</fullName>
    </recommendedName>
</protein>
<feature type="non-terminal residue" evidence="9">
    <location>
        <position position="749"/>
    </location>
</feature>
<dbReference type="PANTHER" id="PTHR45799:SF2">
    <property type="entry name" value="RETICULON-LIKE PROTEIN"/>
    <property type="match status" value="1"/>
</dbReference>
<evidence type="ECO:0000256" key="2">
    <source>
        <dbReference type="ARBA" id="ARBA00022692"/>
    </source>
</evidence>
<name>A0A0V1MYU6_9BILA</name>
<feature type="compositionally biased region" description="Basic and acidic residues" evidence="7">
    <location>
        <begin position="338"/>
        <end position="355"/>
    </location>
</feature>
<feature type="compositionally biased region" description="Polar residues" evidence="7">
    <location>
        <begin position="203"/>
        <end position="219"/>
    </location>
</feature>
<dbReference type="PANTHER" id="PTHR45799">
    <property type="entry name" value="RETICULON-LIKE PROTEIN"/>
    <property type="match status" value="1"/>
</dbReference>
<keyword evidence="3 6" id="KW-0256">Endoplasmic reticulum</keyword>
<evidence type="ECO:0000256" key="3">
    <source>
        <dbReference type="ARBA" id="ARBA00022824"/>
    </source>
</evidence>
<dbReference type="InterPro" id="IPR046964">
    <property type="entry name" value="RTN1-4"/>
</dbReference>
<feature type="compositionally biased region" description="Basic and acidic residues" evidence="7">
    <location>
        <begin position="100"/>
        <end position="167"/>
    </location>
</feature>